<name>A0A109B9P5_HYPSL</name>
<accession>A0A109B9P5</accession>
<dbReference type="PATRIC" id="fig|121290.4.peg.1858"/>
<keyword evidence="3" id="KW-1185">Reference proteome</keyword>
<dbReference type="AlphaFoldDB" id="A0A109B9P5"/>
<sequence length="245" mass="26314">MITTNEMRARGSGYRSLIAKLLIASAAVLPAAGCKTLDDPTRVAGWTLVDATQRHPILVSQEPTTHLIRVGDGANGLSRSQRGKLIGFVNHYRATDAGNSRLVVSVPSGAANEVGVMHAVGEIRSLLTDHGFSEATISVEAYNAEGTGSPPIRVSYLRYIAEPPQCGDWSTNLAYEPTNLPYPDLGCSQQRNLAVMVANPADLLGPRSETARSGERRDQVWNRYVTGRPTGATKSADERVNMAID</sequence>
<reference evidence="2 3" key="1">
    <citation type="submission" date="2015-10" db="EMBL/GenBank/DDBJ databases">
        <title>Transcriptomic analysis of a linuron degrading triple-species bacterial consortium.</title>
        <authorList>
            <person name="Albers P."/>
        </authorList>
    </citation>
    <scope>NUCLEOTIDE SEQUENCE [LARGE SCALE GENOMIC DNA]</scope>
    <source>
        <strain evidence="2 3">WDL6</strain>
    </source>
</reference>
<dbReference type="Pfam" id="PF09476">
    <property type="entry name" value="Pilus_CpaD"/>
    <property type="match status" value="1"/>
</dbReference>
<dbReference type="InterPro" id="IPR013361">
    <property type="entry name" value="Pilus_CpaD"/>
</dbReference>
<evidence type="ECO:0000313" key="2">
    <source>
        <dbReference type="EMBL" id="KWT64232.1"/>
    </source>
</evidence>
<evidence type="ECO:0000256" key="1">
    <source>
        <dbReference type="SAM" id="SignalP"/>
    </source>
</evidence>
<organism evidence="2 3">
    <name type="scientific">Hyphomicrobium sulfonivorans</name>
    <dbReference type="NCBI Taxonomy" id="121290"/>
    <lineage>
        <taxon>Bacteria</taxon>
        <taxon>Pseudomonadati</taxon>
        <taxon>Pseudomonadota</taxon>
        <taxon>Alphaproteobacteria</taxon>
        <taxon>Hyphomicrobiales</taxon>
        <taxon>Hyphomicrobiaceae</taxon>
        <taxon>Hyphomicrobium</taxon>
    </lineage>
</organism>
<proteinExistence type="predicted"/>
<dbReference type="Proteomes" id="UP000059074">
    <property type="component" value="Unassembled WGS sequence"/>
</dbReference>
<dbReference type="EMBL" id="LMTR01000094">
    <property type="protein sequence ID" value="KWT64232.1"/>
    <property type="molecule type" value="Genomic_DNA"/>
</dbReference>
<keyword evidence="1" id="KW-0732">Signal</keyword>
<feature type="chain" id="PRO_5007132486" evidence="1">
    <location>
        <begin position="32"/>
        <end position="245"/>
    </location>
</feature>
<protein>
    <submittedName>
        <fullName evidence="2">Flp pilus assembly protein CpaD</fullName>
    </submittedName>
</protein>
<dbReference type="NCBIfam" id="TIGR02522">
    <property type="entry name" value="pilus_cpaD"/>
    <property type="match status" value="1"/>
</dbReference>
<gene>
    <name evidence="2" type="ORF">APY04_3496</name>
</gene>
<comment type="caution">
    <text evidence="2">The sequence shown here is derived from an EMBL/GenBank/DDBJ whole genome shotgun (WGS) entry which is preliminary data.</text>
</comment>
<evidence type="ECO:0000313" key="3">
    <source>
        <dbReference type="Proteomes" id="UP000059074"/>
    </source>
</evidence>
<dbReference type="RefSeq" id="WP_245281989.1">
    <property type="nucleotide sequence ID" value="NZ_LMTR01000094.1"/>
</dbReference>
<dbReference type="InterPro" id="IPR019027">
    <property type="entry name" value="Pilus_biogenesis_CpaD-related"/>
</dbReference>
<feature type="signal peptide" evidence="1">
    <location>
        <begin position="1"/>
        <end position="31"/>
    </location>
</feature>
<dbReference type="STRING" id="121290.APY04_3496"/>